<evidence type="ECO:0000313" key="7">
    <source>
        <dbReference type="Proteomes" id="UP001597472"/>
    </source>
</evidence>
<dbReference type="InterPro" id="IPR013325">
    <property type="entry name" value="RNA_pol_sigma_r2"/>
</dbReference>
<dbReference type="EMBL" id="JBHULS010000002">
    <property type="protein sequence ID" value="MFD2551571.1"/>
    <property type="molecule type" value="Genomic_DNA"/>
</dbReference>
<keyword evidence="7" id="KW-1185">Reference proteome</keyword>
<dbReference type="PANTHER" id="PTHR43133:SF46">
    <property type="entry name" value="RNA POLYMERASE SIGMA-70 FACTOR ECF SUBFAMILY"/>
    <property type="match status" value="1"/>
</dbReference>
<protein>
    <submittedName>
        <fullName evidence="6">RNA polymerase sigma factor</fullName>
    </submittedName>
</protein>
<dbReference type="InterPro" id="IPR036388">
    <property type="entry name" value="WH-like_DNA-bd_sf"/>
</dbReference>
<evidence type="ECO:0000256" key="4">
    <source>
        <dbReference type="ARBA" id="ARBA00023163"/>
    </source>
</evidence>
<dbReference type="PRINTS" id="PR00038">
    <property type="entry name" value="HTHLUXR"/>
</dbReference>
<dbReference type="Pfam" id="PF04542">
    <property type="entry name" value="Sigma70_r2"/>
    <property type="match status" value="1"/>
</dbReference>
<dbReference type="SUPFAM" id="SSF88659">
    <property type="entry name" value="Sigma3 and sigma4 domains of RNA polymerase sigma factors"/>
    <property type="match status" value="1"/>
</dbReference>
<proteinExistence type="inferred from homology"/>
<reference evidence="7" key="1">
    <citation type="journal article" date="2019" name="Int. J. Syst. Evol. Microbiol.">
        <title>The Global Catalogue of Microorganisms (GCM) 10K type strain sequencing project: providing services to taxonomists for standard genome sequencing and annotation.</title>
        <authorList>
            <consortium name="The Broad Institute Genomics Platform"/>
            <consortium name="The Broad Institute Genome Sequencing Center for Infectious Disease"/>
            <person name="Wu L."/>
            <person name="Ma J."/>
        </authorList>
    </citation>
    <scope>NUCLEOTIDE SEQUENCE [LARGE SCALE GENOMIC DNA]</scope>
    <source>
        <strain evidence="7">KCTC 42587</strain>
    </source>
</reference>
<feature type="domain" description="HTH luxR-type" evidence="5">
    <location>
        <begin position="130"/>
        <end position="182"/>
    </location>
</feature>
<dbReference type="InterPro" id="IPR039425">
    <property type="entry name" value="RNA_pol_sigma-70-like"/>
</dbReference>
<dbReference type="SMART" id="SM00421">
    <property type="entry name" value="HTH_LUXR"/>
    <property type="match status" value="1"/>
</dbReference>
<name>A0ABW5KV10_9FLAO</name>
<dbReference type="RefSeq" id="WP_376892802.1">
    <property type="nucleotide sequence ID" value="NZ_JBHULS010000002.1"/>
</dbReference>
<dbReference type="Gene3D" id="1.10.10.10">
    <property type="entry name" value="Winged helix-like DNA-binding domain superfamily/Winged helix DNA-binding domain"/>
    <property type="match status" value="1"/>
</dbReference>
<dbReference type="InterPro" id="IPR013324">
    <property type="entry name" value="RNA_pol_sigma_r3/r4-like"/>
</dbReference>
<dbReference type="PANTHER" id="PTHR43133">
    <property type="entry name" value="RNA POLYMERASE ECF-TYPE SIGMA FACTO"/>
    <property type="match status" value="1"/>
</dbReference>
<sequence>MPSNKLEKSIVSFCKGKTTAIVPLYKTWSTELYFVAYKYLRNKEEAEDVVADVFEKLLNMPVAKRKEKFLDGKISIKALLLVAVKNKALDVIKVQTNRRRIEQNIQNTETLTAKNTVWLNLSNEFLESILNILPKRERDILKMNMDGYDRNEIGQALNVSPKTVSNSLSLSRNKLKEILDDF</sequence>
<dbReference type="Gene3D" id="1.10.1740.10">
    <property type="match status" value="1"/>
</dbReference>
<organism evidence="6 7">
    <name type="scientific">Bizionia sediminis</name>
    <dbReference type="NCBI Taxonomy" id="1737064"/>
    <lineage>
        <taxon>Bacteria</taxon>
        <taxon>Pseudomonadati</taxon>
        <taxon>Bacteroidota</taxon>
        <taxon>Flavobacteriia</taxon>
        <taxon>Flavobacteriales</taxon>
        <taxon>Flavobacteriaceae</taxon>
        <taxon>Bizionia</taxon>
    </lineage>
</organism>
<dbReference type="Proteomes" id="UP001597472">
    <property type="component" value="Unassembled WGS sequence"/>
</dbReference>
<dbReference type="InterPro" id="IPR014284">
    <property type="entry name" value="RNA_pol_sigma-70_dom"/>
</dbReference>
<keyword evidence="3" id="KW-0731">Sigma factor</keyword>
<evidence type="ECO:0000256" key="3">
    <source>
        <dbReference type="ARBA" id="ARBA00023082"/>
    </source>
</evidence>
<keyword evidence="4" id="KW-0804">Transcription</keyword>
<dbReference type="Pfam" id="PF00196">
    <property type="entry name" value="GerE"/>
    <property type="match status" value="1"/>
</dbReference>
<dbReference type="NCBIfam" id="TIGR02937">
    <property type="entry name" value="sigma70-ECF"/>
    <property type="match status" value="1"/>
</dbReference>
<keyword evidence="2" id="KW-0805">Transcription regulation</keyword>
<evidence type="ECO:0000256" key="1">
    <source>
        <dbReference type="ARBA" id="ARBA00010641"/>
    </source>
</evidence>
<evidence type="ECO:0000256" key="2">
    <source>
        <dbReference type="ARBA" id="ARBA00023015"/>
    </source>
</evidence>
<dbReference type="SUPFAM" id="SSF88946">
    <property type="entry name" value="Sigma2 domain of RNA polymerase sigma factors"/>
    <property type="match status" value="1"/>
</dbReference>
<comment type="caution">
    <text evidence="6">The sequence shown here is derived from an EMBL/GenBank/DDBJ whole genome shotgun (WGS) entry which is preliminary data.</text>
</comment>
<gene>
    <name evidence="6" type="ORF">ACFSQP_07055</name>
</gene>
<dbReference type="InterPro" id="IPR000792">
    <property type="entry name" value="Tscrpt_reg_LuxR_C"/>
</dbReference>
<evidence type="ECO:0000259" key="5">
    <source>
        <dbReference type="SMART" id="SM00421"/>
    </source>
</evidence>
<evidence type="ECO:0000313" key="6">
    <source>
        <dbReference type="EMBL" id="MFD2551571.1"/>
    </source>
</evidence>
<comment type="similarity">
    <text evidence="1">Belongs to the sigma-70 factor family. ECF subfamily.</text>
</comment>
<dbReference type="InterPro" id="IPR007627">
    <property type="entry name" value="RNA_pol_sigma70_r2"/>
</dbReference>
<accession>A0ABW5KV10</accession>